<proteinExistence type="predicted"/>
<dbReference type="EMBL" id="CAACVJ010000502">
    <property type="protein sequence ID" value="VEP17120.1"/>
    <property type="molecule type" value="Genomic_DNA"/>
</dbReference>
<organism evidence="1 2">
    <name type="scientific">Hyella patelloides LEGE 07179</name>
    <dbReference type="NCBI Taxonomy" id="945734"/>
    <lineage>
        <taxon>Bacteria</taxon>
        <taxon>Bacillati</taxon>
        <taxon>Cyanobacteriota</taxon>
        <taxon>Cyanophyceae</taxon>
        <taxon>Pleurocapsales</taxon>
        <taxon>Hyellaceae</taxon>
        <taxon>Hyella</taxon>
    </lineage>
</organism>
<protein>
    <submittedName>
        <fullName evidence="1">Uncharacterized protein</fullName>
    </submittedName>
</protein>
<name>A0A563W0D2_9CYAN</name>
<keyword evidence="2" id="KW-1185">Reference proteome</keyword>
<reference evidence="1 2" key="1">
    <citation type="submission" date="2019-01" db="EMBL/GenBank/DDBJ databases">
        <authorList>
            <person name="Brito A."/>
        </authorList>
    </citation>
    <scope>NUCLEOTIDE SEQUENCE [LARGE SCALE GENOMIC DNA]</scope>
    <source>
        <strain evidence="1">1</strain>
    </source>
</reference>
<accession>A0A563W0D2</accession>
<sequence length="42" mass="4897">MFVYLFEENVTFNSLNQPFLLRKLSFKSSVSQLLLGCLSLIR</sequence>
<dbReference type="AlphaFoldDB" id="A0A563W0D2"/>
<gene>
    <name evidence="1" type="ORF">H1P_5500002</name>
</gene>
<evidence type="ECO:0000313" key="2">
    <source>
        <dbReference type="Proteomes" id="UP000320055"/>
    </source>
</evidence>
<dbReference type="Proteomes" id="UP000320055">
    <property type="component" value="Unassembled WGS sequence"/>
</dbReference>
<evidence type="ECO:0000313" key="1">
    <source>
        <dbReference type="EMBL" id="VEP17120.1"/>
    </source>
</evidence>